<dbReference type="GO" id="GO:0005886">
    <property type="term" value="C:plasma membrane"/>
    <property type="evidence" value="ECO:0007669"/>
    <property type="project" value="UniProtKB-SubCell"/>
</dbReference>
<comment type="similarity">
    <text evidence="2">Belongs to the MscS (TC 1.A.23) family.</text>
</comment>
<feature type="transmembrane region" description="Helical" evidence="7">
    <location>
        <begin position="69"/>
        <end position="86"/>
    </location>
</feature>
<dbReference type="SUPFAM" id="SSF50182">
    <property type="entry name" value="Sm-like ribonucleoproteins"/>
    <property type="match status" value="1"/>
</dbReference>
<feature type="transmembrane region" description="Helical" evidence="7">
    <location>
        <begin position="92"/>
        <end position="109"/>
    </location>
</feature>
<dbReference type="RefSeq" id="WP_090775500.1">
    <property type="nucleotide sequence ID" value="NZ_FMYM01000005.1"/>
</dbReference>
<dbReference type="SUPFAM" id="SSF82689">
    <property type="entry name" value="Mechanosensitive channel protein MscS (YggB), C-terminal domain"/>
    <property type="match status" value="1"/>
</dbReference>
<gene>
    <name evidence="11" type="ORF">SAMN05421737_105141</name>
</gene>
<feature type="transmembrane region" description="Helical" evidence="7">
    <location>
        <begin position="12"/>
        <end position="32"/>
    </location>
</feature>
<evidence type="ECO:0000313" key="11">
    <source>
        <dbReference type="EMBL" id="SDC08892.1"/>
    </source>
</evidence>
<dbReference type="GO" id="GO:0055085">
    <property type="term" value="P:transmembrane transport"/>
    <property type="evidence" value="ECO:0007669"/>
    <property type="project" value="InterPro"/>
</dbReference>
<dbReference type="SUPFAM" id="SSF82861">
    <property type="entry name" value="Mechanosensitive channel protein MscS (YggB), transmembrane region"/>
    <property type="match status" value="1"/>
</dbReference>
<dbReference type="Gene3D" id="1.10.287.1260">
    <property type="match status" value="1"/>
</dbReference>
<evidence type="ECO:0000256" key="1">
    <source>
        <dbReference type="ARBA" id="ARBA00004651"/>
    </source>
</evidence>
<dbReference type="InterPro" id="IPR011066">
    <property type="entry name" value="MscS_channel_C_sf"/>
</dbReference>
<feature type="domain" description="Mechanosensitive ion channel MscS" evidence="8">
    <location>
        <begin position="180"/>
        <end position="245"/>
    </location>
</feature>
<dbReference type="Gene3D" id="2.30.30.60">
    <property type="match status" value="1"/>
</dbReference>
<keyword evidence="12" id="KW-1185">Reference proteome</keyword>
<evidence type="ECO:0000256" key="3">
    <source>
        <dbReference type="ARBA" id="ARBA00022475"/>
    </source>
</evidence>
<dbReference type="InterPro" id="IPR006685">
    <property type="entry name" value="MscS_channel_2nd"/>
</dbReference>
<dbReference type="InterPro" id="IPR045042">
    <property type="entry name" value="YnaI-like"/>
</dbReference>
<accession>A0A1G6IQP6</accession>
<sequence>MEMIDRVIRWGVSIPWLQLLMALGIFLLFLLFRKIFTRYVFKVILAFSQKTHVSLFTQLLLSYKKPMRLFFVIIGVDVALRSMHIVVTGHPIYKASLIILLGWGLYEYVSTHGTFMAFAQRKFNVAKEHMIIPFVSNVLRFAVIALTVVAVLASFGVDINGFVAGLGLGGLAFALAAQETVANFFGGIVIITEKPFKKGDWIKTASVEGVVEDITFRSTRVRTFADTLVTVPNKTLSNEAITNYSEMGMRRVDMTIGVGQDATRAALEQSVKAIRQVILTHPGVVSDTVMVHFDAFGESSYNIFVYYFTKTVAWTEWLTIKEEINFAVLDILTEEGVSVLRPIALHQKEHTEERDSAR</sequence>
<keyword evidence="5 7" id="KW-1133">Transmembrane helix</keyword>
<keyword evidence="3" id="KW-1003">Cell membrane</keyword>
<keyword evidence="4 7" id="KW-0812">Transmembrane</keyword>
<evidence type="ECO:0000259" key="8">
    <source>
        <dbReference type="Pfam" id="PF00924"/>
    </source>
</evidence>
<organism evidence="11 12">
    <name type="scientific">Shouchella lonarensis</name>
    <dbReference type="NCBI Taxonomy" id="1464122"/>
    <lineage>
        <taxon>Bacteria</taxon>
        <taxon>Bacillati</taxon>
        <taxon>Bacillota</taxon>
        <taxon>Bacilli</taxon>
        <taxon>Bacillales</taxon>
        <taxon>Bacillaceae</taxon>
        <taxon>Shouchella</taxon>
    </lineage>
</organism>
<dbReference type="OrthoDB" id="9809206at2"/>
<dbReference type="Pfam" id="PF21088">
    <property type="entry name" value="MS_channel_1st"/>
    <property type="match status" value="1"/>
</dbReference>
<keyword evidence="6 7" id="KW-0472">Membrane</keyword>
<dbReference type="PANTHER" id="PTHR43634">
    <property type="entry name" value="OW CONDUCTANCE MECHANOSENSITIVE CHANNEL"/>
    <property type="match status" value="1"/>
</dbReference>
<evidence type="ECO:0000313" key="12">
    <source>
        <dbReference type="Proteomes" id="UP000242662"/>
    </source>
</evidence>
<dbReference type="PANTHER" id="PTHR43634:SF2">
    <property type="entry name" value="LOW CONDUCTANCE MECHANOSENSITIVE CHANNEL YNAI"/>
    <property type="match status" value="1"/>
</dbReference>
<comment type="subcellular location">
    <subcellularLocation>
        <location evidence="1">Cell membrane</location>
        <topology evidence="1">Multi-pass membrane protein</topology>
    </subcellularLocation>
</comment>
<dbReference type="Pfam" id="PF21082">
    <property type="entry name" value="MS_channel_3rd"/>
    <property type="match status" value="1"/>
</dbReference>
<evidence type="ECO:0000256" key="6">
    <source>
        <dbReference type="ARBA" id="ARBA00023136"/>
    </source>
</evidence>
<evidence type="ECO:0000259" key="10">
    <source>
        <dbReference type="Pfam" id="PF21088"/>
    </source>
</evidence>
<evidence type="ECO:0000256" key="7">
    <source>
        <dbReference type="SAM" id="Phobius"/>
    </source>
</evidence>
<dbReference type="InterPro" id="IPR049278">
    <property type="entry name" value="MS_channel_C"/>
</dbReference>
<reference evidence="12" key="1">
    <citation type="submission" date="2016-09" db="EMBL/GenBank/DDBJ databases">
        <authorList>
            <person name="Varghese N."/>
            <person name="Submissions S."/>
        </authorList>
    </citation>
    <scope>NUCLEOTIDE SEQUENCE [LARGE SCALE GENOMIC DNA]</scope>
    <source>
        <strain evidence="12">25nlg</strain>
    </source>
</reference>
<dbReference type="Gene3D" id="3.30.70.100">
    <property type="match status" value="1"/>
</dbReference>
<evidence type="ECO:0000259" key="9">
    <source>
        <dbReference type="Pfam" id="PF21082"/>
    </source>
</evidence>
<name>A0A1G6IQP6_9BACI</name>
<proteinExistence type="inferred from homology"/>
<protein>
    <submittedName>
        <fullName evidence="11">MscS family membrane protein</fullName>
    </submittedName>
</protein>
<feature type="domain" description="Mechanosensitive ion channel transmembrane helices 2/3" evidence="10">
    <location>
        <begin position="137"/>
        <end position="178"/>
    </location>
</feature>
<feature type="transmembrane region" description="Helical" evidence="7">
    <location>
        <begin position="130"/>
        <end position="153"/>
    </location>
</feature>
<evidence type="ECO:0000256" key="5">
    <source>
        <dbReference type="ARBA" id="ARBA00022989"/>
    </source>
</evidence>
<evidence type="ECO:0000256" key="2">
    <source>
        <dbReference type="ARBA" id="ARBA00008017"/>
    </source>
</evidence>
<dbReference type="Pfam" id="PF00924">
    <property type="entry name" value="MS_channel_2nd"/>
    <property type="match status" value="1"/>
</dbReference>
<dbReference type="Proteomes" id="UP000242662">
    <property type="component" value="Unassembled WGS sequence"/>
</dbReference>
<dbReference type="AlphaFoldDB" id="A0A1G6IQP6"/>
<dbReference type="InterPro" id="IPR049142">
    <property type="entry name" value="MS_channel_1st"/>
</dbReference>
<dbReference type="InterPro" id="IPR010920">
    <property type="entry name" value="LSM_dom_sf"/>
</dbReference>
<dbReference type="InterPro" id="IPR023408">
    <property type="entry name" value="MscS_beta-dom_sf"/>
</dbReference>
<evidence type="ECO:0000256" key="4">
    <source>
        <dbReference type="ARBA" id="ARBA00022692"/>
    </source>
</evidence>
<dbReference type="STRING" id="1464122.SAMN05421737_105141"/>
<dbReference type="InterPro" id="IPR011014">
    <property type="entry name" value="MscS_channel_TM-2"/>
</dbReference>
<dbReference type="EMBL" id="FMYM01000005">
    <property type="protein sequence ID" value="SDC08892.1"/>
    <property type="molecule type" value="Genomic_DNA"/>
</dbReference>
<feature type="domain" description="Mechanosensitive ion channel MscS C-terminal" evidence="9">
    <location>
        <begin position="252"/>
        <end position="338"/>
    </location>
</feature>